<organism evidence="1 2">
    <name type="scientific">Portunus trituberculatus</name>
    <name type="common">Swimming crab</name>
    <name type="synonym">Neptunus trituberculatus</name>
    <dbReference type="NCBI Taxonomy" id="210409"/>
    <lineage>
        <taxon>Eukaryota</taxon>
        <taxon>Metazoa</taxon>
        <taxon>Ecdysozoa</taxon>
        <taxon>Arthropoda</taxon>
        <taxon>Crustacea</taxon>
        <taxon>Multicrustacea</taxon>
        <taxon>Malacostraca</taxon>
        <taxon>Eumalacostraca</taxon>
        <taxon>Eucarida</taxon>
        <taxon>Decapoda</taxon>
        <taxon>Pleocyemata</taxon>
        <taxon>Brachyura</taxon>
        <taxon>Eubrachyura</taxon>
        <taxon>Portunoidea</taxon>
        <taxon>Portunidae</taxon>
        <taxon>Portuninae</taxon>
        <taxon>Portunus</taxon>
    </lineage>
</organism>
<proteinExistence type="predicted"/>
<reference evidence="1 2" key="1">
    <citation type="submission" date="2019-05" db="EMBL/GenBank/DDBJ databases">
        <title>Another draft genome of Portunus trituberculatus and its Hox gene families provides insights of decapod evolution.</title>
        <authorList>
            <person name="Jeong J.-H."/>
            <person name="Song I."/>
            <person name="Kim S."/>
            <person name="Choi T."/>
            <person name="Kim D."/>
            <person name="Ryu S."/>
            <person name="Kim W."/>
        </authorList>
    </citation>
    <scope>NUCLEOTIDE SEQUENCE [LARGE SCALE GENOMIC DNA]</scope>
    <source>
        <tissue evidence="1">Muscle</tissue>
    </source>
</reference>
<keyword evidence="2" id="KW-1185">Reference proteome</keyword>
<dbReference type="AlphaFoldDB" id="A0A5B7GVC2"/>
<gene>
    <name evidence="1" type="ORF">E2C01_058342</name>
</gene>
<comment type="caution">
    <text evidence="1">The sequence shown here is derived from an EMBL/GenBank/DDBJ whole genome shotgun (WGS) entry which is preliminary data.</text>
</comment>
<accession>A0A5B7GVC2</accession>
<evidence type="ECO:0000313" key="2">
    <source>
        <dbReference type="Proteomes" id="UP000324222"/>
    </source>
</evidence>
<evidence type="ECO:0000313" key="1">
    <source>
        <dbReference type="EMBL" id="MPC64231.1"/>
    </source>
</evidence>
<dbReference type="EMBL" id="VSRR010021807">
    <property type="protein sequence ID" value="MPC64231.1"/>
    <property type="molecule type" value="Genomic_DNA"/>
</dbReference>
<sequence>MVMVVVVVVVDDDISWSRTDCVSSVKEPQLPGRLAAGWTSAPIHHCSLLGTGAGTERGRWEFDR</sequence>
<name>A0A5B7GVC2_PORTR</name>
<protein>
    <submittedName>
        <fullName evidence="1">Uncharacterized protein</fullName>
    </submittedName>
</protein>
<dbReference type="Proteomes" id="UP000324222">
    <property type="component" value="Unassembled WGS sequence"/>
</dbReference>